<dbReference type="AlphaFoldDB" id="A0A0F9X8E3"/>
<organism evidence="3">
    <name type="scientific">marine sediment metagenome</name>
    <dbReference type="NCBI Taxonomy" id="412755"/>
    <lineage>
        <taxon>unclassified sequences</taxon>
        <taxon>metagenomes</taxon>
        <taxon>ecological metagenomes</taxon>
    </lineage>
</organism>
<dbReference type="InterPro" id="IPR005318">
    <property type="entry name" value="OM_porin_bac"/>
</dbReference>
<evidence type="ECO:0008006" key="4">
    <source>
        <dbReference type="Google" id="ProtNLM"/>
    </source>
</evidence>
<gene>
    <name evidence="3" type="ORF">LCGC14_0180540</name>
</gene>
<protein>
    <recommendedName>
        <fullName evidence="4">Outer membrane porin, OprD family</fullName>
    </recommendedName>
</protein>
<keyword evidence="1" id="KW-0813">Transport</keyword>
<sequence length="421" mass="46606">MITASMARRRGLPSTLLATSSLLLAPLLHAEGFVEDSSAKFSTSNIYFNRDFREGTGQSKREEWAQGFILDLQSGFTRGAVGFGLDAKAMLGVKLDSSPDRTGTGLLPTHDDGRAADEYSKLGLTAKARYSESELQIGTLMPKNPILQPNTSRILPQTFQGGRLGVNEFEKLDIELGRLTKTTERDSTDAEDMALNNRNRRFGGSFSADNFDWAGLNYQFSTDLAGSYYLAQLDDIYRQQVFGLTHAYALGEGKLSSELRVAVSDDQGSANAGKIDNQAWQGRLGYGQAGHELTVSLQQMHGDNAFPYVDGSNPFLVNFVQINDFAEANERSWQLRYDYDFTALGIPGLSFMSRYISGDDAKPVAGGSGSEWERDTELQYVFQDGALKNLGLRWRNASYRSDFARNADENRLIVSYSLPIW</sequence>
<proteinExistence type="predicted"/>
<evidence type="ECO:0000256" key="2">
    <source>
        <dbReference type="ARBA" id="ARBA00022729"/>
    </source>
</evidence>
<accession>A0A0F9X8E3</accession>
<dbReference type="PANTHER" id="PTHR34596:SF2">
    <property type="entry name" value="CHITOPORIN"/>
    <property type="match status" value="1"/>
</dbReference>
<dbReference type="FunFam" id="2.40.160.10:FF:000008">
    <property type="entry name" value="OprD family porin"/>
    <property type="match status" value="1"/>
</dbReference>
<dbReference type="PANTHER" id="PTHR34596">
    <property type="entry name" value="CHITOPORIN"/>
    <property type="match status" value="1"/>
</dbReference>
<dbReference type="GO" id="GO:0016020">
    <property type="term" value="C:membrane"/>
    <property type="evidence" value="ECO:0007669"/>
    <property type="project" value="InterPro"/>
</dbReference>
<evidence type="ECO:0000313" key="3">
    <source>
        <dbReference type="EMBL" id="KKN95241.1"/>
    </source>
</evidence>
<comment type="caution">
    <text evidence="3">The sequence shown here is derived from an EMBL/GenBank/DDBJ whole genome shotgun (WGS) entry which is preliminary data.</text>
</comment>
<evidence type="ECO:0000256" key="1">
    <source>
        <dbReference type="ARBA" id="ARBA00022448"/>
    </source>
</evidence>
<dbReference type="Gene3D" id="2.40.160.10">
    <property type="entry name" value="Porin"/>
    <property type="match status" value="1"/>
</dbReference>
<dbReference type="GO" id="GO:0015288">
    <property type="term" value="F:porin activity"/>
    <property type="evidence" value="ECO:0007669"/>
    <property type="project" value="TreeGrafter"/>
</dbReference>
<keyword evidence="2" id="KW-0732">Signal</keyword>
<dbReference type="InterPro" id="IPR023614">
    <property type="entry name" value="Porin_dom_sf"/>
</dbReference>
<reference evidence="3" key="1">
    <citation type="journal article" date="2015" name="Nature">
        <title>Complex archaea that bridge the gap between prokaryotes and eukaryotes.</title>
        <authorList>
            <person name="Spang A."/>
            <person name="Saw J.H."/>
            <person name="Jorgensen S.L."/>
            <person name="Zaremba-Niedzwiedzka K."/>
            <person name="Martijn J."/>
            <person name="Lind A.E."/>
            <person name="van Eijk R."/>
            <person name="Schleper C."/>
            <person name="Guy L."/>
            <person name="Ettema T.J."/>
        </authorList>
    </citation>
    <scope>NUCLEOTIDE SEQUENCE</scope>
</reference>
<name>A0A0F9X8E3_9ZZZZ</name>
<dbReference type="EMBL" id="LAZR01000072">
    <property type="protein sequence ID" value="KKN95241.1"/>
    <property type="molecule type" value="Genomic_DNA"/>
</dbReference>
<dbReference type="Pfam" id="PF03573">
    <property type="entry name" value="OprD"/>
    <property type="match status" value="1"/>
</dbReference>